<dbReference type="FunFam" id="2.60.40.340:FF:000001">
    <property type="entry name" value="Nuclear factor of activated T-cells, cytoplasmic, calcineurin-dependent 2"/>
    <property type="match status" value="1"/>
</dbReference>
<dbReference type="InterPro" id="IPR037059">
    <property type="entry name" value="RHD_DNA_bind_dom_sf"/>
</dbReference>
<keyword evidence="5" id="KW-0677">Repeat</keyword>
<evidence type="ECO:0000256" key="2">
    <source>
        <dbReference type="ARBA" id="ARBA00004496"/>
    </source>
</evidence>
<dbReference type="PRINTS" id="PR01789">
    <property type="entry name" value="NUCFACTORATC"/>
</dbReference>
<dbReference type="OrthoDB" id="5346094at2759"/>
<dbReference type="InterPro" id="IPR013783">
    <property type="entry name" value="Ig-like_fold"/>
</dbReference>
<feature type="compositionally biased region" description="Polar residues" evidence="10">
    <location>
        <begin position="906"/>
        <end position="915"/>
    </location>
</feature>
<dbReference type="InParanoid" id="A0A6P8PHM1"/>
<dbReference type="FunFam" id="2.60.40.10:FF:000040">
    <property type="entry name" value="Nuclear factor of activated T-cells, cytoplasmic, calcineurin-dependent 2"/>
    <property type="match status" value="1"/>
</dbReference>
<evidence type="ECO:0000256" key="7">
    <source>
        <dbReference type="ARBA" id="ARBA00023125"/>
    </source>
</evidence>
<feature type="region of interest" description="Disordered" evidence="10">
    <location>
        <begin position="838"/>
        <end position="984"/>
    </location>
</feature>
<dbReference type="GO" id="GO:0033173">
    <property type="term" value="P:calcineurin-NFAT signaling cascade"/>
    <property type="evidence" value="ECO:0007669"/>
    <property type="project" value="TreeGrafter"/>
</dbReference>
<dbReference type="CTD" id="4776"/>
<dbReference type="InterPro" id="IPR008967">
    <property type="entry name" value="p53-like_TF_DNA-bd_sf"/>
</dbReference>
<dbReference type="Gene3D" id="2.60.40.340">
    <property type="entry name" value="Rel homology domain (RHD), DNA-binding domain"/>
    <property type="match status" value="1"/>
</dbReference>
<evidence type="ECO:0000256" key="5">
    <source>
        <dbReference type="ARBA" id="ARBA00022737"/>
    </source>
</evidence>
<dbReference type="GO" id="GO:0000978">
    <property type="term" value="F:RNA polymerase II cis-regulatory region sequence-specific DNA binding"/>
    <property type="evidence" value="ECO:0007669"/>
    <property type="project" value="TreeGrafter"/>
</dbReference>
<protein>
    <submittedName>
        <fullName evidence="13">Nuclear factor of activated T-cells, cytoplasmic 4 isoform X1</fullName>
    </submittedName>
</protein>
<dbReference type="GO" id="GO:0005737">
    <property type="term" value="C:cytoplasm"/>
    <property type="evidence" value="ECO:0007669"/>
    <property type="project" value="UniProtKB-SubCell"/>
</dbReference>
<evidence type="ECO:0000313" key="13">
    <source>
        <dbReference type="RefSeq" id="XP_033780860.1"/>
    </source>
</evidence>
<feature type="domain" description="RHD" evidence="11">
    <location>
        <begin position="359"/>
        <end position="540"/>
    </location>
</feature>
<dbReference type="InterPro" id="IPR008366">
    <property type="entry name" value="NFAT"/>
</dbReference>
<dbReference type="PANTHER" id="PTHR12533:SF11">
    <property type="entry name" value="NUCLEAR FACTOR OF ACTIVATED T-CELLS, CYTOPLASMIC 4"/>
    <property type="match status" value="1"/>
</dbReference>
<dbReference type="RefSeq" id="XP_033780860.1">
    <property type="nucleotide sequence ID" value="XM_033924969.1"/>
</dbReference>
<evidence type="ECO:0000256" key="6">
    <source>
        <dbReference type="ARBA" id="ARBA00023015"/>
    </source>
</evidence>
<dbReference type="KEGG" id="gsh:117350601"/>
<comment type="subcellular location">
    <subcellularLocation>
        <location evidence="2">Cytoplasm</location>
    </subcellularLocation>
    <subcellularLocation>
        <location evidence="1">Nucleus</location>
    </subcellularLocation>
</comment>
<dbReference type="Proteomes" id="UP000515159">
    <property type="component" value="Chromosome 16"/>
</dbReference>
<evidence type="ECO:0000256" key="4">
    <source>
        <dbReference type="ARBA" id="ARBA00022553"/>
    </source>
</evidence>
<evidence type="ECO:0000313" key="12">
    <source>
        <dbReference type="Proteomes" id="UP000515159"/>
    </source>
</evidence>
<dbReference type="InterPro" id="IPR014756">
    <property type="entry name" value="Ig_E-set"/>
</dbReference>
<dbReference type="GeneID" id="117350601"/>
<feature type="region of interest" description="Disordered" evidence="10">
    <location>
        <begin position="20"/>
        <end position="39"/>
    </location>
</feature>
<evidence type="ECO:0000256" key="1">
    <source>
        <dbReference type="ARBA" id="ARBA00004123"/>
    </source>
</evidence>
<dbReference type="GO" id="GO:0005634">
    <property type="term" value="C:nucleus"/>
    <property type="evidence" value="ECO:0007669"/>
    <property type="project" value="UniProtKB-SubCell"/>
</dbReference>
<evidence type="ECO:0000259" key="11">
    <source>
        <dbReference type="PROSITE" id="PS50254"/>
    </source>
</evidence>
<evidence type="ECO:0000256" key="3">
    <source>
        <dbReference type="ARBA" id="ARBA00022490"/>
    </source>
</evidence>
<dbReference type="SMART" id="SM00429">
    <property type="entry name" value="IPT"/>
    <property type="match status" value="1"/>
</dbReference>
<evidence type="ECO:0000256" key="10">
    <source>
        <dbReference type="SAM" id="MobiDB-lite"/>
    </source>
</evidence>
<dbReference type="PROSITE" id="PS50254">
    <property type="entry name" value="REL_2"/>
    <property type="match status" value="1"/>
</dbReference>
<evidence type="ECO:0000256" key="8">
    <source>
        <dbReference type="ARBA" id="ARBA00023163"/>
    </source>
</evidence>
<proteinExistence type="predicted"/>
<keyword evidence="12" id="KW-1185">Reference proteome</keyword>
<evidence type="ECO:0000256" key="9">
    <source>
        <dbReference type="ARBA" id="ARBA00023242"/>
    </source>
</evidence>
<dbReference type="GO" id="GO:0000981">
    <property type="term" value="F:DNA-binding transcription factor activity, RNA polymerase II-specific"/>
    <property type="evidence" value="ECO:0007669"/>
    <property type="project" value="TreeGrafter"/>
</dbReference>
<dbReference type="InterPro" id="IPR002909">
    <property type="entry name" value="IPT_dom"/>
</dbReference>
<feature type="region of interest" description="Disordered" evidence="10">
    <location>
        <begin position="56"/>
        <end position="97"/>
    </location>
</feature>
<name>A0A6P8PHM1_GEOSA</name>
<dbReference type="AlphaFoldDB" id="A0A6P8PHM1"/>
<keyword evidence="8" id="KW-0804">Transcription</keyword>
<dbReference type="PANTHER" id="PTHR12533">
    <property type="entry name" value="NFAT"/>
    <property type="match status" value="1"/>
</dbReference>
<dbReference type="GO" id="GO:0005667">
    <property type="term" value="C:transcription regulator complex"/>
    <property type="evidence" value="ECO:0007669"/>
    <property type="project" value="TreeGrafter"/>
</dbReference>
<keyword evidence="7" id="KW-0238">DNA-binding</keyword>
<dbReference type="Gene3D" id="2.60.40.10">
    <property type="entry name" value="Immunoglobulins"/>
    <property type="match status" value="1"/>
</dbReference>
<keyword evidence="9" id="KW-0539">Nucleus</keyword>
<organism evidence="12 13">
    <name type="scientific">Geotrypetes seraphini</name>
    <name type="common">Gaboon caecilian</name>
    <name type="synonym">Caecilia seraphini</name>
    <dbReference type="NCBI Taxonomy" id="260995"/>
    <lineage>
        <taxon>Eukaryota</taxon>
        <taxon>Metazoa</taxon>
        <taxon>Chordata</taxon>
        <taxon>Craniata</taxon>
        <taxon>Vertebrata</taxon>
        <taxon>Euteleostomi</taxon>
        <taxon>Amphibia</taxon>
        <taxon>Gymnophiona</taxon>
        <taxon>Geotrypetes</taxon>
    </lineage>
</organism>
<accession>A0A6P8PHM1</accession>
<dbReference type="InterPro" id="IPR011539">
    <property type="entry name" value="RHD_DNA_bind_dom"/>
</dbReference>
<dbReference type="InterPro" id="IPR032397">
    <property type="entry name" value="RHD_dimer"/>
</dbReference>
<dbReference type="SUPFAM" id="SSF81296">
    <property type="entry name" value="E set domains"/>
    <property type="match status" value="1"/>
</dbReference>
<dbReference type="Pfam" id="PF00554">
    <property type="entry name" value="RHD_DNA_bind"/>
    <property type="match status" value="1"/>
</dbReference>
<gene>
    <name evidence="13" type="primary">NFATC4</name>
</gene>
<dbReference type="SUPFAM" id="SSF49417">
    <property type="entry name" value="p53-like transcription factors"/>
    <property type="match status" value="1"/>
</dbReference>
<sequence>MGAAGSEDEELDFRLIFGEDERECTPPEPGLQGQDLDPDELSMCCKMTAEDLPSSSFAAHQPLGIPRPSLGYRAGMHSPPPRPAPAADPNDTYESQPARYVQLGGGSRILECPSIQITTISPAEEGIYANGWDPVPLQDHLYLPLDPYSYREALMSPSPASSHSSLSFFSSEASSCDSLQQMCEDLDSELNEAASRCTLGSPAGSPQPWGDQWPRSPSLSPCPSPREDSWPGPTSRSPSPCGKRRRSISELQPTSPALLSGRGDGGMVEESSPIDRDPTITLSQPAEADNIPQKARKTSTEQTVALVRQEEAAGSGEDMAAGYPQFRKENGTMDYLAVPSPLAWAKARIGGHIPIFRSSALPPLDWPLPSQYDQYELKVDIQPRTHHRAHYETEGSRGAVKASPGGHPVVKLIGYNEKPLTLQMFIGTADERNLRPHAFYQVHRITGKMVSTSSYEAVTGGTKVLEMSLLPENGMASNIDCAGILKLRNSDIELRKGETDIGRKNTRVRLVFRVHVPQGTGKVVSLQVASIPIECSQRSAQELPQIESYNITACSVNGREEMVVSGLNFLPESKVIFLEKGPDGKLQWEEEAEVNRQRSNEHILFLEVPEYGNKRITRPLQVHFYISNGRRKRSPMQSFKYLPVIFKEEPSQDLSVSPYPSLSFSPPCLFPPPSSETGPFECAGPKMDVSPSYACLSPVPPHCHKFCDPPMDKSCYPPQSSGAGDPSHGLPALSDCRGLYSGSFSETLPLGYEQPPAYSENNHSIMRGHLIGHVSHNSHMMPTGSPHLSSSHVEVLPPSPVPWSPQPPAYNANHLGYSGTPQLFNHSAPLPPNCFVPPVGGDLAEGSQKEEKEGADLTLPLPAHPAPPGELMAPSCSFPLPLPDLTQSYVPSDPPPPHHVLPASATNSSLSISPTFPTPPVDFQPLPQAEVGRGTAQEPDHEVKNGAGVELGSSTSQATDSEEGHRSSTAAAYSDPFHGAPVEGITLEEVSEIIDRDLGEFPETTSLKKQT</sequence>
<dbReference type="FunCoup" id="A0A6P8PHM1">
    <property type="interactions" value="975"/>
</dbReference>
<reference evidence="13" key="1">
    <citation type="submission" date="2025-08" db="UniProtKB">
        <authorList>
            <consortium name="RefSeq"/>
        </authorList>
    </citation>
    <scope>IDENTIFICATION</scope>
</reference>
<keyword evidence="4" id="KW-0597">Phosphoprotein</keyword>
<keyword evidence="3" id="KW-0963">Cytoplasm</keyword>
<feature type="region of interest" description="Disordered" evidence="10">
    <location>
        <begin position="197"/>
        <end position="301"/>
    </location>
</feature>
<dbReference type="Pfam" id="PF16179">
    <property type="entry name" value="RHD_dimer"/>
    <property type="match status" value="1"/>
</dbReference>
<keyword evidence="6" id="KW-0805">Transcription regulation</keyword>